<keyword evidence="6" id="KW-0812">Transmembrane</keyword>
<dbReference type="PANTHER" id="PTHR43390:SF1">
    <property type="entry name" value="CHLOROPLAST PROCESSING PEPTIDASE"/>
    <property type="match status" value="1"/>
</dbReference>
<evidence type="ECO:0000256" key="7">
    <source>
        <dbReference type="SAM" id="MobiDB-lite"/>
    </source>
</evidence>
<evidence type="ECO:0000259" key="8">
    <source>
        <dbReference type="Pfam" id="PF10502"/>
    </source>
</evidence>
<evidence type="ECO:0000256" key="4">
    <source>
        <dbReference type="ARBA" id="ARBA00013208"/>
    </source>
</evidence>
<dbReference type="PRINTS" id="PR00727">
    <property type="entry name" value="LEADERPTASE"/>
</dbReference>
<keyword evidence="6" id="KW-0472">Membrane</keyword>
<organism evidence="9 10">
    <name type="scientific">Actinomyces denticolens</name>
    <dbReference type="NCBI Taxonomy" id="52767"/>
    <lineage>
        <taxon>Bacteria</taxon>
        <taxon>Bacillati</taxon>
        <taxon>Actinomycetota</taxon>
        <taxon>Actinomycetes</taxon>
        <taxon>Actinomycetales</taxon>
        <taxon>Actinomycetaceae</taxon>
        <taxon>Actinomyces</taxon>
    </lineage>
</organism>
<keyword evidence="6" id="KW-1133">Transmembrane helix</keyword>
<evidence type="ECO:0000256" key="2">
    <source>
        <dbReference type="ARBA" id="ARBA00004401"/>
    </source>
</evidence>
<dbReference type="EMBL" id="FQYL01000008">
    <property type="protein sequence ID" value="SHI97336.1"/>
    <property type="molecule type" value="Genomic_DNA"/>
</dbReference>
<gene>
    <name evidence="9" type="ORF">SAMN05216246_10817</name>
</gene>
<dbReference type="PANTHER" id="PTHR43390">
    <property type="entry name" value="SIGNAL PEPTIDASE I"/>
    <property type="match status" value="1"/>
</dbReference>
<dbReference type="NCBIfam" id="TIGR02227">
    <property type="entry name" value="sigpep_I_bact"/>
    <property type="match status" value="1"/>
</dbReference>
<feature type="compositionally biased region" description="Basic and acidic residues" evidence="7">
    <location>
        <begin position="1"/>
        <end position="18"/>
    </location>
</feature>
<comment type="catalytic activity">
    <reaction evidence="1 6">
        <text>Cleavage of hydrophobic, N-terminal signal or leader sequences from secreted and periplasmic proteins.</text>
        <dbReference type="EC" id="3.4.21.89"/>
    </reaction>
</comment>
<dbReference type="InterPro" id="IPR019533">
    <property type="entry name" value="Peptidase_S26"/>
</dbReference>
<comment type="similarity">
    <text evidence="3 6">Belongs to the peptidase S26 family.</text>
</comment>
<evidence type="ECO:0000256" key="3">
    <source>
        <dbReference type="ARBA" id="ARBA00009370"/>
    </source>
</evidence>
<dbReference type="Proteomes" id="UP000184390">
    <property type="component" value="Unassembled WGS sequence"/>
</dbReference>
<feature type="region of interest" description="Disordered" evidence="7">
    <location>
        <begin position="1"/>
        <end position="39"/>
    </location>
</feature>
<comment type="subcellular location">
    <subcellularLocation>
        <location evidence="2">Cell membrane</location>
        <topology evidence="2">Single-pass type II membrane protein</topology>
    </subcellularLocation>
    <subcellularLocation>
        <location evidence="6">Membrane</location>
        <topology evidence="6">Single-pass type II membrane protein</topology>
    </subcellularLocation>
</comment>
<dbReference type="InterPro" id="IPR036286">
    <property type="entry name" value="LexA/Signal_pep-like_sf"/>
</dbReference>
<evidence type="ECO:0000256" key="5">
    <source>
        <dbReference type="ARBA" id="ARBA00022801"/>
    </source>
</evidence>
<dbReference type="RefSeq" id="WP_073453151.1">
    <property type="nucleotide sequence ID" value="NZ_FQYL01000008.1"/>
</dbReference>
<keyword evidence="5 6" id="KW-0378">Hydrolase</keyword>
<dbReference type="Pfam" id="PF10502">
    <property type="entry name" value="Peptidase_S26"/>
    <property type="match status" value="1"/>
</dbReference>
<feature type="domain" description="Peptidase S26" evidence="8">
    <location>
        <begin position="51"/>
        <end position="236"/>
    </location>
</feature>
<dbReference type="InterPro" id="IPR019758">
    <property type="entry name" value="Pept_S26A_signal_pept_1_CS"/>
</dbReference>
<dbReference type="EC" id="3.4.21.89" evidence="4 6"/>
<dbReference type="InterPro" id="IPR000223">
    <property type="entry name" value="Pept_S26A_signal_pept_1"/>
</dbReference>
<evidence type="ECO:0000313" key="9">
    <source>
        <dbReference type="EMBL" id="SHI97336.1"/>
    </source>
</evidence>
<dbReference type="PROSITE" id="PS00761">
    <property type="entry name" value="SPASE_I_3"/>
    <property type="match status" value="1"/>
</dbReference>
<evidence type="ECO:0000256" key="1">
    <source>
        <dbReference type="ARBA" id="ARBA00000677"/>
    </source>
</evidence>
<keyword evidence="6" id="KW-0645">Protease</keyword>
<comment type="caution">
    <text evidence="9">The sequence shown here is derived from an EMBL/GenBank/DDBJ whole genome shotgun (WGS) entry which is preliminary data.</text>
</comment>
<sequence>MSDALTRAEDAPAGRDAETEPAGTAEGTDATDAVDGAERSRADRWRGRLTVVAFLIVGLIGAALVKSYVAQSFVIPSGSMENTLQEGDRVVVTMYDSTDIHRGDVVVFADPDDWLNDPQPTGLRGLLQDTLIAVRILPDRTGDYLIKRVIGMPGDHVVADGVGPITVNGAPVDEPYIKPGRAPSELAFDVVVPPGKVWVMGDNRANSEDSRYHQDDANGGSVPLSDVVGVAKGVAWPFSRWGGLTDGERAFTGVPPAS</sequence>
<proteinExistence type="inferred from homology"/>
<protein>
    <recommendedName>
        <fullName evidence="4 6">Signal peptidase I</fullName>
        <ecNumber evidence="4 6">3.4.21.89</ecNumber>
    </recommendedName>
</protein>
<evidence type="ECO:0000256" key="6">
    <source>
        <dbReference type="RuleBase" id="RU362042"/>
    </source>
</evidence>
<accession>A0ABY1ICH9</accession>
<feature type="transmembrane region" description="Helical" evidence="6">
    <location>
        <begin position="49"/>
        <end position="69"/>
    </location>
</feature>
<feature type="compositionally biased region" description="Low complexity" evidence="7">
    <location>
        <begin position="20"/>
        <end position="34"/>
    </location>
</feature>
<keyword evidence="10" id="KW-1185">Reference proteome</keyword>
<reference evidence="9 10" key="1">
    <citation type="submission" date="2016-11" db="EMBL/GenBank/DDBJ databases">
        <authorList>
            <person name="Varghese N."/>
            <person name="Submissions S."/>
        </authorList>
    </citation>
    <scope>NUCLEOTIDE SEQUENCE [LARGE SCALE GENOMIC DNA]</scope>
    <source>
        <strain evidence="9 10">PA</strain>
    </source>
</reference>
<dbReference type="Gene3D" id="2.10.109.10">
    <property type="entry name" value="Umud Fragment, subunit A"/>
    <property type="match status" value="1"/>
</dbReference>
<dbReference type="CDD" id="cd06530">
    <property type="entry name" value="S26_SPase_I"/>
    <property type="match status" value="1"/>
</dbReference>
<evidence type="ECO:0000313" key="10">
    <source>
        <dbReference type="Proteomes" id="UP000184390"/>
    </source>
</evidence>
<dbReference type="SUPFAM" id="SSF51306">
    <property type="entry name" value="LexA/Signal peptidase"/>
    <property type="match status" value="1"/>
</dbReference>
<name>A0ABY1ICH9_9ACTO</name>